<evidence type="ECO:0000256" key="6">
    <source>
        <dbReference type="SAM" id="Phobius"/>
    </source>
</evidence>
<dbReference type="PATRIC" id="fig|1441095.3.peg.1905"/>
<keyword evidence="5 6" id="KW-0472">Membrane</keyword>
<comment type="subcellular location">
    <subcellularLocation>
        <location evidence="1">Cell membrane</location>
        <topology evidence="1">Multi-pass membrane protein</topology>
    </subcellularLocation>
</comment>
<feature type="transmembrane region" description="Helical" evidence="6">
    <location>
        <begin position="50"/>
        <end position="79"/>
    </location>
</feature>
<feature type="transmembrane region" description="Helical" evidence="6">
    <location>
        <begin position="100"/>
        <end position="121"/>
    </location>
</feature>
<evidence type="ECO:0008006" key="9">
    <source>
        <dbReference type="Google" id="ProtNLM"/>
    </source>
</evidence>
<evidence type="ECO:0000256" key="3">
    <source>
        <dbReference type="ARBA" id="ARBA00022692"/>
    </source>
</evidence>
<keyword evidence="3 6" id="KW-0812">Transmembrane</keyword>
<dbReference type="EMBL" id="CP012600">
    <property type="protein sequence ID" value="ALC81673.1"/>
    <property type="molecule type" value="Genomic_DNA"/>
</dbReference>
<sequence>MMLIVFFISLIVLFLWGMYLIRKGLAALTSEKIEKSLLLFTDHPLKAFLISILFTGVLQSSSAFMVIAIGLVSAGALTFKQAIPMVLGTNVGSTFTTQFLAVRLEYLILPLILFGVLLVITGNQKFKSLGTSFLGLGLIFLCIDSFSALAGPISKNELGALMIQISNESIWHSFFFGAIFTAIIHSSSVCISVIMGLMNGGVFQLINAFAVVLGSNVGTCITAVMASARGGQAARQTSLTHVLFNVAGVLLAFPFLPQFLQSIYFLSSNPAQQIAHFSLLFNLFTALIVLPFTGYIHRVVAFIVK</sequence>
<keyword evidence="8" id="KW-1185">Reference proteome</keyword>
<dbReference type="RefSeq" id="WP_053603434.1">
    <property type="nucleotide sequence ID" value="NZ_CP012600.1"/>
</dbReference>
<accession>A0A0M4FQV0</accession>
<dbReference type="InterPro" id="IPR004633">
    <property type="entry name" value="NaPi_cotrn-rel/YqeW-like"/>
</dbReference>
<keyword evidence="2" id="KW-1003">Cell membrane</keyword>
<feature type="transmembrane region" description="Helical" evidence="6">
    <location>
        <begin position="238"/>
        <end position="256"/>
    </location>
</feature>
<feature type="transmembrane region" description="Helical" evidence="6">
    <location>
        <begin position="133"/>
        <end position="153"/>
    </location>
</feature>
<feature type="transmembrane region" description="Helical" evidence="6">
    <location>
        <begin position="174"/>
        <end position="198"/>
    </location>
</feature>
<dbReference type="PANTHER" id="PTHR10010:SF46">
    <property type="entry name" value="SODIUM-DEPENDENT PHOSPHATE TRANSPORT PROTEIN 2B"/>
    <property type="match status" value="1"/>
</dbReference>
<dbReference type="Proteomes" id="UP000067625">
    <property type="component" value="Chromosome"/>
</dbReference>
<dbReference type="GO" id="GO:0044341">
    <property type="term" value="P:sodium-dependent phosphate transport"/>
    <property type="evidence" value="ECO:0007669"/>
    <property type="project" value="InterPro"/>
</dbReference>
<protein>
    <recommendedName>
        <fullName evidence="9">Na/Pi cotransporter</fullName>
    </recommendedName>
</protein>
<dbReference type="GO" id="GO:0005436">
    <property type="term" value="F:sodium:phosphate symporter activity"/>
    <property type="evidence" value="ECO:0007669"/>
    <property type="project" value="InterPro"/>
</dbReference>
<evidence type="ECO:0000256" key="1">
    <source>
        <dbReference type="ARBA" id="ARBA00004651"/>
    </source>
</evidence>
<dbReference type="NCBIfam" id="TIGR00704">
    <property type="entry name" value="NaPi_cotrn_rel"/>
    <property type="match status" value="1"/>
</dbReference>
<dbReference type="OrthoDB" id="9763003at2"/>
<evidence type="ECO:0000256" key="4">
    <source>
        <dbReference type="ARBA" id="ARBA00022989"/>
    </source>
</evidence>
<evidence type="ECO:0000256" key="2">
    <source>
        <dbReference type="ARBA" id="ARBA00022475"/>
    </source>
</evidence>
<dbReference type="Pfam" id="PF02690">
    <property type="entry name" value="Na_Pi_cotrans"/>
    <property type="match status" value="2"/>
</dbReference>
<dbReference type="NCBIfam" id="NF037997">
    <property type="entry name" value="Na_Pi_symport"/>
    <property type="match status" value="1"/>
</dbReference>
<keyword evidence="4 6" id="KW-1133">Transmembrane helix</keyword>
<dbReference type="STRING" id="1441095.AM592_08680"/>
<dbReference type="InterPro" id="IPR003841">
    <property type="entry name" value="Na/Pi_transpt"/>
</dbReference>
<feature type="transmembrane region" description="Helical" evidence="6">
    <location>
        <begin position="204"/>
        <end position="226"/>
    </location>
</feature>
<dbReference type="PANTHER" id="PTHR10010">
    <property type="entry name" value="SOLUTE CARRIER FAMILY 34 SODIUM PHOSPHATE , MEMBER 2-RELATED"/>
    <property type="match status" value="1"/>
</dbReference>
<organism evidence="7 8">
    <name type="scientific">Bacillus gobiensis</name>
    <dbReference type="NCBI Taxonomy" id="1441095"/>
    <lineage>
        <taxon>Bacteria</taxon>
        <taxon>Bacillati</taxon>
        <taxon>Bacillota</taxon>
        <taxon>Bacilli</taxon>
        <taxon>Bacillales</taxon>
        <taxon>Bacillaceae</taxon>
        <taxon>Bacillus</taxon>
    </lineage>
</organism>
<gene>
    <name evidence="7" type="ORF">AM592_08680</name>
</gene>
<dbReference type="GO" id="GO:0005886">
    <property type="term" value="C:plasma membrane"/>
    <property type="evidence" value="ECO:0007669"/>
    <property type="project" value="UniProtKB-SubCell"/>
</dbReference>
<feature type="transmembrane region" description="Helical" evidence="6">
    <location>
        <begin position="276"/>
        <end position="296"/>
    </location>
</feature>
<reference evidence="8" key="1">
    <citation type="submission" date="2015-08" db="EMBL/GenBank/DDBJ databases">
        <title>Genome sequencing project for genomic taxonomy and phylogenomics of Bacillus-like bacteria.</title>
        <authorList>
            <person name="Liu B."/>
            <person name="Wang J."/>
            <person name="Zhu Y."/>
            <person name="Liu G."/>
            <person name="Chen Q."/>
            <person name="Chen Z."/>
            <person name="Lan J."/>
            <person name="Che J."/>
            <person name="Ge C."/>
            <person name="Shi H."/>
            <person name="Pan Z."/>
            <person name="Liu X."/>
        </authorList>
    </citation>
    <scope>NUCLEOTIDE SEQUENCE [LARGE SCALE GENOMIC DNA]</scope>
    <source>
        <strain evidence="8">FJAT-4402</strain>
    </source>
</reference>
<dbReference type="AlphaFoldDB" id="A0A0M4FQV0"/>
<name>A0A0M4FQV0_9BACI</name>
<evidence type="ECO:0000313" key="8">
    <source>
        <dbReference type="Proteomes" id="UP000067625"/>
    </source>
</evidence>
<evidence type="ECO:0000256" key="5">
    <source>
        <dbReference type="ARBA" id="ARBA00023136"/>
    </source>
</evidence>
<proteinExistence type="predicted"/>
<reference evidence="7 8" key="2">
    <citation type="journal article" date="2016" name="Int. J. Syst. Evol. Microbiol.">
        <title>Bacillus gobiensis sp. nov., isolated from a soil sample.</title>
        <authorList>
            <person name="Liu B."/>
            <person name="Liu G.H."/>
            <person name="Cetin S."/>
            <person name="Schumann P."/>
            <person name="Pan Z.Z."/>
            <person name="Chen Q.Q."/>
        </authorList>
    </citation>
    <scope>NUCLEOTIDE SEQUENCE [LARGE SCALE GENOMIC DNA]</scope>
    <source>
        <strain evidence="7 8">FJAT-4402</strain>
    </source>
</reference>
<evidence type="ECO:0000313" key="7">
    <source>
        <dbReference type="EMBL" id="ALC81673.1"/>
    </source>
</evidence>